<evidence type="ECO:0000313" key="1">
    <source>
        <dbReference type="Proteomes" id="UP000887569"/>
    </source>
</evidence>
<proteinExistence type="predicted"/>
<keyword evidence="1" id="KW-1185">Reference proteome</keyword>
<dbReference type="Proteomes" id="UP000887569">
    <property type="component" value="Unplaced"/>
</dbReference>
<name>A0A915AD21_PARUN</name>
<dbReference type="WBParaSite" id="PgR005X_g151_t02">
    <property type="protein sequence ID" value="PgR005X_g151_t02"/>
    <property type="gene ID" value="PgR005X_g151"/>
</dbReference>
<sequence length="57" mass="6522">SLQIFNYFQPISFCVTSERIFERSTGRFEWKLINAKSSSSVFGAFVSRNVHKANVCS</sequence>
<organism evidence="1 2">
    <name type="scientific">Parascaris univalens</name>
    <name type="common">Nematode worm</name>
    <dbReference type="NCBI Taxonomy" id="6257"/>
    <lineage>
        <taxon>Eukaryota</taxon>
        <taxon>Metazoa</taxon>
        <taxon>Ecdysozoa</taxon>
        <taxon>Nematoda</taxon>
        <taxon>Chromadorea</taxon>
        <taxon>Rhabditida</taxon>
        <taxon>Spirurina</taxon>
        <taxon>Ascaridomorpha</taxon>
        <taxon>Ascaridoidea</taxon>
        <taxon>Ascarididae</taxon>
        <taxon>Parascaris</taxon>
    </lineage>
</organism>
<accession>A0A915AD21</accession>
<evidence type="ECO:0000313" key="2">
    <source>
        <dbReference type="WBParaSite" id="PgR005X_g151_t02"/>
    </source>
</evidence>
<dbReference type="AlphaFoldDB" id="A0A915AD21"/>
<protein>
    <submittedName>
        <fullName evidence="2">Ovule protein</fullName>
    </submittedName>
</protein>
<reference evidence="2" key="1">
    <citation type="submission" date="2022-11" db="UniProtKB">
        <authorList>
            <consortium name="WormBaseParasite"/>
        </authorList>
    </citation>
    <scope>IDENTIFICATION</scope>
</reference>